<keyword evidence="7" id="KW-1185">Reference proteome</keyword>
<name>A0A7W7ZXQ4_9ACTN</name>
<gene>
    <name evidence="6" type="ORF">HNR40_001179</name>
</gene>
<comment type="similarity">
    <text evidence="2 4">Belongs to the Nudix hydrolase family.</text>
</comment>
<evidence type="ECO:0000256" key="1">
    <source>
        <dbReference type="ARBA" id="ARBA00001946"/>
    </source>
</evidence>
<dbReference type="AlphaFoldDB" id="A0A7W7ZXQ4"/>
<protein>
    <submittedName>
        <fullName evidence="6">8-oxo-dGTP pyrophosphatase MutT (NUDIX family)</fullName>
    </submittedName>
</protein>
<dbReference type="RefSeq" id="WP_184958889.1">
    <property type="nucleotide sequence ID" value="NZ_JACHIN010000001.1"/>
</dbReference>
<evidence type="ECO:0000313" key="6">
    <source>
        <dbReference type="EMBL" id="MBB5075733.1"/>
    </source>
</evidence>
<organism evidence="6 7">
    <name type="scientific">Nonomuraea endophytica</name>
    <dbReference type="NCBI Taxonomy" id="714136"/>
    <lineage>
        <taxon>Bacteria</taxon>
        <taxon>Bacillati</taxon>
        <taxon>Actinomycetota</taxon>
        <taxon>Actinomycetes</taxon>
        <taxon>Streptosporangiales</taxon>
        <taxon>Streptosporangiaceae</taxon>
        <taxon>Nonomuraea</taxon>
    </lineage>
</organism>
<evidence type="ECO:0000259" key="5">
    <source>
        <dbReference type="PROSITE" id="PS51462"/>
    </source>
</evidence>
<dbReference type="Proteomes" id="UP000568380">
    <property type="component" value="Unassembled WGS sequence"/>
</dbReference>
<dbReference type="PROSITE" id="PS51462">
    <property type="entry name" value="NUDIX"/>
    <property type="match status" value="1"/>
</dbReference>
<feature type="domain" description="Nudix hydrolase" evidence="5">
    <location>
        <begin position="17"/>
        <end position="148"/>
    </location>
</feature>
<accession>A0A7W7ZXQ4</accession>
<dbReference type="GO" id="GO:0016787">
    <property type="term" value="F:hydrolase activity"/>
    <property type="evidence" value="ECO:0007669"/>
    <property type="project" value="UniProtKB-KW"/>
</dbReference>
<dbReference type="Pfam" id="PF00293">
    <property type="entry name" value="NUDIX"/>
    <property type="match status" value="1"/>
</dbReference>
<dbReference type="PANTHER" id="PTHR43046:SF16">
    <property type="entry name" value="ADP-RIBOSE PYROPHOSPHATASE YJHB-RELATED"/>
    <property type="match status" value="1"/>
</dbReference>
<evidence type="ECO:0000256" key="3">
    <source>
        <dbReference type="ARBA" id="ARBA00022801"/>
    </source>
</evidence>
<dbReference type="InterPro" id="IPR000086">
    <property type="entry name" value="NUDIX_hydrolase_dom"/>
</dbReference>
<dbReference type="PRINTS" id="PR00502">
    <property type="entry name" value="NUDIXFAMILY"/>
</dbReference>
<keyword evidence="3 4" id="KW-0378">Hydrolase</keyword>
<dbReference type="PANTHER" id="PTHR43046">
    <property type="entry name" value="GDP-MANNOSE MANNOSYL HYDROLASE"/>
    <property type="match status" value="1"/>
</dbReference>
<proteinExistence type="inferred from homology"/>
<dbReference type="InterPro" id="IPR015797">
    <property type="entry name" value="NUDIX_hydrolase-like_dom_sf"/>
</dbReference>
<dbReference type="EMBL" id="JACHIN010000001">
    <property type="protein sequence ID" value="MBB5075733.1"/>
    <property type="molecule type" value="Genomic_DNA"/>
</dbReference>
<sequence length="157" mass="17230">MARTDYYNDPAAPAPNSIVPGGSAVVVDEKGRVLLHERRDSGLWSLPSGVMDVGETIAAAVVREVLEETGIAVQITGLVGIYSDPRHVIAYSDGEVRQQFNVCFSARPVSGTPQATDEAREVRWVTRGELDELALHPTQRLRLEHALDPERREPYIG</sequence>
<dbReference type="InterPro" id="IPR020476">
    <property type="entry name" value="Nudix_hydrolase"/>
</dbReference>
<reference evidence="6 7" key="1">
    <citation type="submission" date="2020-08" db="EMBL/GenBank/DDBJ databases">
        <title>Genomic Encyclopedia of Type Strains, Phase IV (KMG-IV): sequencing the most valuable type-strain genomes for metagenomic binning, comparative biology and taxonomic classification.</title>
        <authorList>
            <person name="Goeker M."/>
        </authorList>
    </citation>
    <scope>NUCLEOTIDE SEQUENCE [LARGE SCALE GENOMIC DNA]</scope>
    <source>
        <strain evidence="6 7">DSM 45385</strain>
    </source>
</reference>
<evidence type="ECO:0000256" key="4">
    <source>
        <dbReference type="RuleBase" id="RU003476"/>
    </source>
</evidence>
<dbReference type="SUPFAM" id="SSF55811">
    <property type="entry name" value="Nudix"/>
    <property type="match status" value="1"/>
</dbReference>
<dbReference type="InterPro" id="IPR020084">
    <property type="entry name" value="NUDIX_hydrolase_CS"/>
</dbReference>
<evidence type="ECO:0000256" key="2">
    <source>
        <dbReference type="ARBA" id="ARBA00005582"/>
    </source>
</evidence>
<evidence type="ECO:0000313" key="7">
    <source>
        <dbReference type="Proteomes" id="UP000568380"/>
    </source>
</evidence>
<comment type="caution">
    <text evidence="6">The sequence shown here is derived from an EMBL/GenBank/DDBJ whole genome shotgun (WGS) entry which is preliminary data.</text>
</comment>
<dbReference type="PROSITE" id="PS00893">
    <property type="entry name" value="NUDIX_BOX"/>
    <property type="match status" value="1"/>
</dbReference>
<comment type="cofactor">
    <cofactor evidence="1">
        <name>Mg(2+)</name>
        <dbReference type="ChEBI" id="CHEBI:18420"/>
    </cofactor>
</comment>
<dbReference type="Gene3D" id="3.90.79.10">
    <property type="entry name" value="Nucleoside Triphosphate Pyrophosphohydrolase"/>
    <property type="match status" value="1"/>
</dbReference>